<evidence type="ECO:0000256" key="1">
    <source>
        <dbReference type="SAM" id="MobiDB-lite"/>
    </source>
</evidence>
<accession>A0AAW1SQ63</accession>
<proteinExistence type="predicted"/>
<sequence>MASQKQLSASHGPNHNAWGGPIRAVDCSVPARSRERASHRIVPSSKCQTPIRALETDAPVMRASLLSFTERLAIEATFGPQQLRALRPASDLHQARADGQSLLVASSMHAESDARSAVSWLA</sequence>
<name>A0AAW1SQ63_9CHLO</name>
<evidence type="ECO:0000313" key="3">
    <source>
        <dbReference type="Proteomes" id="UP001485043"/>
    </source>
</evidence>
<organism evidence="2 3">
    <name type="scientific">Apatococcus fuscideae</name>
    <dbReference type="NCBI Taxonomy" id="2026836"/>
    <lineage>
        <taxon>Eukaryota</taxon>
        <taxon>Viridiplantae</taxon>
        <taxon>Chlorophyta</taxon>
        <taxon>core chlorophytes</taxon>
        <taxon>Trebouxiophyceae</taxon>
        <taxon>Chlorellales</taxon>
        <taxon>Chlorellaceae</taxon>
        <taxon>Apatococcus</taxon>
    </lineage>
</organism>
<protein>
    <submittedName>
        <fullName evidence="2">Uncharacterized protein</fullName>
    </submittedName>
</protein>
<feature type="compositionally biased region" description="Polar residues" evidence="1">
    <location>
        <begin position="1"/>
        <end position="13"/>
    </location>
</feature>
<evidence type="ECO:0000313" key="2">
    <source>
        <dbReference type="EMBL" id="KAK9851326.1"/>
    </source>
</evidence>
<reference evidence="2 3" key="1">
    <citation type="journal article" date="2024" name="Nat. Commun.">
        <title>Phylogenomics reveals the evolutionary origins of lichenization in chlorophyte algae.</title>
        <authorList>
            <person name="Puginier C."/>
            <person name="Libourel C."/>
            <person name="Otte J."/>
            <person name="Skaloud P."/>
            <person name="Haon M."/>
            <person name="Grisel S."/>
            <person name="Petersen M."/>
            <person name="Berrin J.G."/>
            <person name="Delaux P.M."/>
            <person name="Dal Grande F."/>
            <person name="Keller J."/>
        </authorList>
    </citation>
    <scope>NUCLEOTIDE SEQUENCE [LARGE SCALE GENOMIC DNA]</scope>
    <source>
        <strain evidence="2 3">SAG 2523</strain>
    </source>
</reference>
<dbReference type="AlphaFoldDB" id="A0AAW1SQ63"/>
<feature type="region of interest" description="Disordered" evidence="1">
    <location>
        <begin position="1"/>
        <end position="22"/>
    </location>
</feature>
<keyword evidence="3" id="KW-1185">Reference proteome</keyword>
<comment type="caution">
    <text evidence="2">The sequence shown here is derived from an EMBL/GenBank/DDBJ whole genome shotgun (WGS) entry which is preliminary data.</text>
</comment>
<dbReference type="Proteomes" id="UP001485043">
    <property type="component" value="Unassembled WGS sequence"/>
</dbReference>
<dbReference type="EMBL" id="JALJOV010001251">
    <property type="protein sequence ID" value="KAK9851326.1"/>
    <property type="molecule type" value="Genomic_DNA"/>
</dbReference>
<gene>
    <name evidence="2" type="ORF">WJX84_008890</name>
</gene>